<keyword evidence="3" id="KW-0813">Transport</keyword>
<gene>
    <name evidence="11" type="ORF">SR187_0375</name>
</gene>
<reference evidence="11 12" key="1">
    <citation type="journal article" date="2018" name="Genome Biol. Evol.">
        <title>Complete Genome Sequence of Streptococcus ruminantium sp. nov. GUT-187T (=DSM 104980T =JCM 31869T), the Type Strain of S. ruminantium, and Comparison with Genome Sequences of Streptococcus suis Strains.</title>
        <authorList>
            <person name="Tohya M."/>
            <person name="Sekizaki T."/>
            <person name="Miyoshi-Akiyama T."/>
        </authorList>
    </citation>
    <scope>NUCLEOTIDE SEQUENCE [LARGE SCALE GENOMIC DNA]</scope>
    <source>
        <strain evidence="11 12">GUT187T</strain>
    </source>
</reference>
<sequence length="456" mass="50573">MMEHQLLESGEFYHRRYHNAASRVILPSFALLVFLMMFAFFAKKELTVVTRATVEPLHVLSKIQSTSNNPIKMNYLKENQEVAVGDVLVEYQSSSEQIQEEGIKKKITLLKEQLSQLELLKKSLESGENQFPQEDKYGYSQTFVDYRNKLLTLESNVEQQNTTIAAQNAAISQSQTELGNIVKTSQKALSDYKNLRMAIQSDAEISEDNAGYSLYVGYTTQLSQVTGIAEKTTLKQQMLTQVDNQISQLENQLATYRVQYAGAGAQQAYATNLDSQSASLKSQYLTKVAQEWTSLSSQLGELEGTLGLQENMRAKTKIVANQAGIIHLNSEVEGASMIAEGTIIAHIYPSLAEIKKVKVTAYVSSKDVASLSEGDVIHFSAQASQAGQIRLTSTITSIATSATKTEAGNFFKIEAEADLSKAFAEKIRYGLEGKFVVITGEKTYFQYIVDEFLGKK</sequence>
<dbReference type="GO" id="GO:0005886">
    <property type="term" value="C:plasma membrane"/>
    <property type="evidence" value="ECO:0007669"/>
    <property type="project" value="UniProtKB-SubCell"/>
</dbReference>
<dbReference type="Pfam" id="PF25887">
    <property type="entry name" value="HB_LcnD"/>
    <property type="match status" value="1"/>
</dbReference>
<feature type="domain" description="LcnD-like C-terminal" evidence="10">
    <location>
        <begin position="355"/>
        <end position="442"/>
    </location>
</feature>
<evidence type="ECO:0000259" key="10">
    <source>
        <dbReference type="Pfam" id="PF25940"/>
    </source>
</evidence>
<keyword evidence="6 7" id="KW-0472">Membrane</keyword>
<evidence type="ECO:0000256" key="7">
    <source>
        <dbReference type="SAM" id="Phobius"/>
    </source>
</evidence>
<dbReference type="EMBL" id="AP018400">
    <property type="protein sequence ID" value="BBA91722.1"/>
    <property type="molecule type" value="Genomic_DNA"/>
</dbReference>
<comment type="similarity">
    <text evidence="2">Belongs to the membrane fusion protein (MFP) (TC 8.A.1) family.</text>
</comment>
<evidence type="ECO:0000256" key="3">
    <source>
        <dbReference type="ARBA" id="ARBA00022448"/>
    </source>
</evidence>
<dbReference type="Gene3D" id="2.40.30.170">
    <property type="match status" value="1"/>
</dbReference>
<evidence type="ECO:0000256" key="2">
    <source>
        <dbReference type="ARBA" id="ARBA00009477"/>
    </source>
</evidence>
<proteinExistence type="inferred from homology"/>
<evidence type="ECO:0000256" key="5">
    <source>
        <dbReference type="ARBA" id="ARBA00022989"/>
    </source>
</evidence>
<dbReference type="GeneID" id="52228661"/>
<dbReference type="PANTHER" id="PTHR30386">
    <property type="entry name" value="MEMBRANE FUSION SUBUNIT OF EMRAB-TOLC MULTIDRUG EFFLUX PUMP"/>
    <property type="match status" value="1"/>
</dbReference>
<feature type="transmembrane region" description="Helical" evidence="7">
    <location>
        <begin position="20"/>
        <end position="41"/>
    </location>
</feature>
<dbReference type="InterPro" id="IPR005696">
    <property type="entry name" value="MesE/LcnD"/>
</dbReference>
<evidence type="ECO:0000313" key="12">
    <source>
        <dbReference type="Proteomes" id="UP000269331"/>
    </source>
</evidence>
<evidence type="ECO:0000256" key="6">
    <source>
        <dbReference type="ARBA" id="ARBA00023136"/>
    </source>
</evidence>
<dbReference type="InterPro" id="IPR050739">
    <property type="entry name" value="MFP"/>
</dbReference>
<comment type="subcellular location">
    <subcellularLocation>
        <location evidence="1">Cell membrane</location>
        <topology evidence="1">Single-pass membrane protein</topology>
    </subcellularLocation>
</comment>
<dbReference type="KEGG" id="srq:SR187_0375"/>
<protein>
    <submittedName>
        <fullName evidence="11">Bacteriocin secretion accessory protein</fullName>
    </submittedName>
</protein>
<name>A0A2Z5TTG2_9STRE</name>
<accession>A0A2Z5TTG2</accession>
<keyword evidence="5 7" id="KW-1133">Transmembrane helix</keyword>
<dbReference type="InterPro" id="IPR058786">
    <property type="entry name" value="BSH_LcnD"/>
</dbReference>
<feature type="domain" description="LcnD-like long helical bundle" evidence="8">
    <location>
        <begin position="99"/>
        <end position="310"/>
    </location>
</feature>
<dbReference type="AlphaFoldDB" id="A0A2Z5TTG2"/>
<evidence type="ECO:0000313" key="11">
    <source>
        <dbReference type="EMBL" id="BBA91722.1"/>
    </source>
</evidence>
<dbReference type="NCBIfam" id="TIGR01000">
    <property type="entry name" value="bacteriocin_acc"/>
    <property type="match status" value="1"/>
</dbReference>
<feature type="domain" description="LcnD-like barrel-sandwich hybrid" evidence="9">
    <location>
        <begin position="59"/>
        <end position="349"/>
    </location>
</feature>
<dbReference type="Proteomes" id="UP000269331">
    <property type="component" value="Chromosome"/>
</dbReference>
<keyword evidence="4 7" id="KW-0812">Transmembrane</keyword>
<dbReference type="InterPro" id="IPR058794">
    <property type="entry name" value="HB_LcnD"/>
</dbReference>
<dbReference type="Pfam" id="PF25940">
    <property type="entry name" value="LcnD_C"/>
    <property type="match status" value="1"/>
</dbReference>
<dbReference type="Pfam" id="PF25935">
    <property type="entry name" value="BSH_LcnD"/>
    <property type="match status" value="1"/>
</dbReference>
<dbReference type="RefSeq" id="WP_323131747.1">
    <property type="nucleotide sequence ID" value="NZ_AP018400.1"/>
</dbReference>
<evidence type="ECO:0000259" key="8">
    <source>
        <dbReference type="Pfam" id="PF25887"/>
    </source>
</evidence>
<evidence type="ECO:0000256" key="4">
    <source>
        <dbReference type="ARBA" id="ARBA00022692"/>
    </source>
</evidence>
<dbReference type="PANTHER" id="PTHR30386:SF26">
    <property type="entry name" value="TRANSPORT PROTEIN COMB"/>
    <property type="match status" value="1"/>
</dbReference>
<dbReference type="InterPro" id="IPR058795">
    <property type="entry name" value="LcnD_C"/>
</dbReference>
<evidence type="ECO:0000256" key="1">
    <source>
        <dbReference type="ARBA" id="ARBA00004162"/>
    </source>
</evidence>
<evidence type="ECO:0000259" key="9">
    <source>
        <dbReference type="Pfam" id="PF25935"/>
    </source>
</evidence>
<organism evidence="11 12">
    <name type="scientific">Streptococcus ruminantium</name>
    <dbReference type="NCBI Taxonomy" id="1917441"/>
    <lineage>
        <taxon>Bacteria</taxon>
        <taxon>Bacillati</taxon>
        <taxon>Bacillota</taxon>
        <taxon>Bacilli</taxon>
        <taxon>Lactobacillales</taxon>
        <taxon>Streptococcaceae</taxon>
        <taxon>Streptococcus</taxon>
    </lineage>
</organism>